<dbReference type="AlphaFoldDB" id="X7XNQ1"/>
<dbReference type="EMBL" id="JAOA01000043">
    <property type="protein sequence ID" value="ETZ96556.1"/>
    <property type="molecule type" value="Genomic_DNA"/>
</dbReference>
<sequence>MAEEFRDRYRCFVVDEYQDVTTAAAAGCCRHGWGIATI</sequence>
<dbReference type="PATRIC" id="fig|1299326.3.peg.6663"/>
<evidence type="ECO:0000313" key="2">
    <source>
        <dbReference type="Proteomes" id="UP000020561"/>
    </source>
</evidence>
<dbReference type="Proteomes" id="UP000020561">
    <property type="component" value="Unassembled WGS sequence"/>
</dbReference>
<comment type="caution">
    <text evidence="1">The sequence shown here is derived from an EMBL/GenBank/DDBJ whole genome shotgun (WGS) entry which is preliminary data.</text>
</comment>
<protein>
    <submittedName>
        <fullName evidence="1">Uncharacterized protein</fullName>
    </submittedName>
</protein>
<organism evidence="1 2">
    <name type="scientific">Mycobacterium kansasii 662</name>
    <dbReference type="NCBI Taxonomy" id="1299326"/>
    <lineage>
        <taxon>Bacteria</taxon>
        <taxon>Bacillati</taxon>
        <taxon>Actinomycetota</taxon>
        <taxon>Actinomycetes</taxon>
        <taxon>Mycobacteriales</taxon>
        <taxon>Mycobacteriaceae</taxon>
        <taxon>Mycobacterium</taxon>
    </lineage>
</organism>
<name>X7XNQ1_MYCKA</name>
<evidence type="ECO:0000313" key="1">
    <source>
        <dbReference type="EMBL" id="ETZ96556.1"/>
    </source>
</evidence>
<gene>
    <name evidence="1" type="ORF">I545_6944</name>
</gene>
<proteinExistence type="predicted"/>
<reference evidence="1 2" key="1">
    <citation type="submission" date="2013-12" db="EMBL/GenBank/DDBJ databases">
        <authorList>
            <person name="Brown-Elliot B."/>
            <person name="Wallace R."/>
            <person name="Lenaerts A."/>
            <person name="Ordway D."/>
            <person name="DeGroote M.A."/>
            <person name="Parker T."/>
            <person name="Sizemore C."/>
            <person name="Tallon L.J."/>
            <person name="Sadzewicz L.K."/>
            <person name="Sengamalay N."/>
            <person name="Fraser C.M."/>
            <person name="Hine E."/>
            <person name="Shefchek K.A."/>
            <person name="Das S.P."/>
            <person name="Tettelin H."/>
        </authorList>
    </citation>
    <scope>NUCLEOTIDE SEQUENCE [LARGE SCALE GENOMIC DNA]</scope>
    <source>
        <strain evidence="1 2">662</strain>
    </source>
</reference>
<accession>X7XNQ1</accession>